<dbReference type="Pfam" id="PF13379">
    <property type="entry name" value="NMT1_2"/>
    <property type="match status" value="1"/>
</dbReference>
<sequence length="308" mass="33708">MYKKILIAFLFSTLLLFPGCRKEEQQTSAQAALPSLTVGMMSAVDAAPFYVALEKGYFQEAGVAVDLILFTNGQNRQTALQTGQVDGAMTDLVALITQTEGDFKLIGTLSTDGDFPLLAKPGLQEKQAISAGTMEISVTNYLVDKYLGQDHTINKVYINEIPARLEAVVSGQLDTGIFPEPFASIGQLRGLDKLFFAGIPSESLNIIAFTEKATQTKTIALKRFHIAYAKAVEAIGQDENLARDALMKYIPNLPGEICLTIKVPIYQSPRLPSTPFIQEIMDWTSSVTGMKYQFSPTAMIDSRFIEGL</sequence>
<dbReference type="PANTHER" id="PTHR30024">
    <property type="entry name" value="ALIPHATIC SULFONATES-BINDING PROTEIN-RELATED"/>
    <property type="match status" value="1"/>
</dbReference>
<dbReference type="KEGG" id="sbu:SpiBuddy_2588"/>
<evidence type="ECO:0000313" key="2">
    <source>
        <dbReference type="Proteomes" id="UP000008466"/>
    </source>
</evidence>
<accession>F0RTA5</accession>
<dbReference type="eggNOG" id="COG0715">
    <property type="taxonomic scope" value="Bacteria"/>
</dbReference>
<protein>
    <submittedName>
        <fullName evidence="1">Extracellular solute-binding protein family 3</fullName>
    </submittedName>
</protein>
<dbReference type="SUPFAM" id="SSF53850">
    <property type="entry name" value="Periplasmic binding protein-like II"/>
    <property type="match status" value="1"/>
</dbReference>
<evidence type="ECO:0000313" key="1">
    <source>
        <dbReference type="EMBL" id="ADY14399.1"/>
    </source>
</evidence>
<reference evidence="2" key="1">
    <citation type="submission" date="2011-02" db="EMBL/GenBank/DDBJ databases">
        <title>Complete sequence of Spirochaeta sp. Buddy.</title>
        <authorList>
            <person name="Lucas S."/>
            <person name="Copeland A."/>
            <person name="Lapidus A."/>
            <person name="Cheng J.-F."/>
            <person name="Goodwin L."/>
            <person name="Pitluck S."/>
            <person name="Zeytun A."/>
            <person name="Detter J.C."/>
            <person name="Han C."/>
            <person name="Tapia R."/>
            <person name="Land M."/>
            <person name="Hauser L."/>
            <person name="Kyrpides N."/>
            <person name="Ivanova N."/>
            <person name="Mikhailova N."/>
            <person name="Pagani I."/>
            <person name="Ritalahti K.M."/>
            <person name="Loeffler F.E."/>
            <person name="Woyke T."/>
        </authorList>
    </citation>
    <scope>NUCLEOTIDE SEQUENCE [LARGE SCALE GENOMIC DNA]</scope>
    <source>
        <strain evidence="2">ATCC BAA-1886 / DSM 22777 / Buddy</strain>
    </source>
</reference>
<proteinExistence type="predicted"/>
<dbReference type="STRING" id="158189.SpiBuddy_2588"/>
<keyword evidence="2" id="KW-1185">Reference proteome</keyword>
<dbReference type="HOGENOM" id="CLU_028871_5_2_12"/>
<name>F0RTA5_SPHGB</name>
<gene>
    <name evidence="1" type="ordered locus">SpiBuddy_2588</name>
</gene>
<dbReference type="RefSeq" id="WP_013608244.1">
    <property type="nucleotide sequence ID" value="NC_015152.1"/>
</dbReference>
<dbReference type="Proteomes" id="UP000008466">
    <property type="component" value="Chromosome"/>
</dbReference>
<dbReference type="EMBL" id="CP002541">
    <property type="protein sequence ID" value="ADY14399.1"/>
    <property type="molecule type" value="Genomic_DNA"/>
</dbReference>
<organism evidence="1 2">
    <name type="scientific">Sphaerochaeta globosa (strain ATCC BAA-1886 / DSM 22777 / Buddy)</name>
    <name type="common">Spirochaeta sp. (strain Buddy)</name>
    <dbReference type="NCBI Taxonomy" id="158189"/>
    <lineage>
        <taxon>Bacteria</taxon>
        <taxon>Pseudomonadati</taxon>
        <taxon>Spirochaetota</taxon>
        <taxon>Spirochaetia</taxon>
        <taxon>Spirochaetales</taxon>
        <taxon>Sphaerochaetaceae</taxon>
        <taxon>Sphaerochaeta</taxon>
    </lineage>
</organism>
<dbReference type="AlphaFoldDB" id="F0RTA5"/>
<dbReference type="Gene3D" id="3.40.190.10">
    <property type="entry name" value="Periplasmic binding protein-like II"/>
    <property type="match status" value="2"/>
</dbReference>